<name>A0A9X0B3M5_9EURO</name>
<gene>
    <name evidence="1" type="ORF">N7509_009485</name>
</gene>
<proteinExistence type="predicted"/>
<dbReference type="OrthoDB" id="39175at2759"/>
<reference evidence="1" key="2">
    <citation type="journal article" date="2023" name="IMA Fungus">
        <title>Comparative genomic study of the Penicillium genus elucidates a diverse pangenome and 15 lateral gene transfer events.</title>
        <authorList>
            <person name="Petersen C."/>
            <person name="Sorensen T."/>
            <person name="Nielsen M.R."/>
            <person name="Sondergaard T.E."/>
            <person name="Sorensen J.L."/>
            <person name="Fitzpatrick D.A."/>
            <person name="Frisvad J.C."/>
            <person name="Nielsen K.L."/>
        </authorList>
    </citation>
    <scope>NUCLEOTIDE SEQUENCE</scope>
    <source>
        <strain evidence="1">IBT 29677</strain>
    </source>
</reference>
<dbReference type="Proteomes" id="UP001147747">
    <property type="component" value="Unassembled WGS sequence"/>
</dbReference>
<sequence>MYFTCIILFYRLIESPHLGLTSLKVSMVAASCTLQLLKEIYYRNEIPRLLPINNWYCMVAGVPLVHAMVKLPENAALHHEELDMLRLILHEMTHTSPSTQLIINNIDRLHRSVLSTPDDELISRPSLGSNNLASSETRDPIFWAQFRPVEPLQLFPFPPEMSPRMNLLQSLAQDCKYSDVITVEAESLQGEEQETRDGTPQFSFNFDFGNIQVDEFLFEVPEADILPFGPSVLS</sequence>
<dbReference type="RefSeq" id="XP_056484742.1">
    <property type="nucleotide sequence ID" value="XM_056634122.1"/>
</dbReference>
<dbReference type="GeneID" id="81373102"/>
<dbReference type="AlphaFoldDB" id="A0A9X0B3M5"/>
<evidence type="ECO:0008006" key="3">
    <source>
        <dbReference type="Google" id="ProtNLM"/>
    </source>
</evidence>
<evidence type="ECO:0000313" key="2">
    <source>
        <dbReference type="Proteomes" id="UP001147747"/>
    </source>
</evidence>
<protein>
    <recommendedName>
        <fullName evidence="3">Transcription factor domain-containing protein</fullName>
    </recommendedName>
</protein>
<organism evidence="1 2">
    <name type="scientific">Penicillium cosmopolitanum</name>
    <dbReference type="NCBI Taxonomy" id="1131564"/>
    <lineage>
        <taxon>Eukaryota</taxon>
        <taxon>Fungi</taxon>
        <taxon>Dikarya</taxon>
        <taxon>Ascomycota</taxon>
        <taxon>Pezizomycotina</taxon>
        <taxon>Eurotiomycetes</taxon>
        <taxon>Eurotiomycetidae</taxon>
        <taxon>Eurotiales</taxon>
        <taxon>Aspergillaceae</taxon>
        <taxon>Penicillium</taxon>
    </lineage>
</organism>
<accession>A0A9X0B3M5</accession>
<evidence type="ECO:0000313" key="1">
    <source>
        <dbReference type="EMBL" id="KAJ5386944.1"/>
    </source>
</evidence>
<comment type="caution">
    <text evidence="1">The sequence shown here is derived from an EMBL/GenBank/DDBJ whole genome shotgun (WGS) entry which is preliminary data.</text>
</comment>
<keyword evidence="2" id="KW-1185">Reference proteome</keyword>
<dbReference type="EMBL" id="JAPZBU010000009">
    <property type="protein sequence ID" value="KAJ5386944.1"/>
    <property type="molecule type" value="Genomic_DNA"/>
</dbReference>
<reference evidence="1" key="1">
    <citation type="submission" date="2022-12" db="EMBL/GenBank/DDBJ databases">
        <authorList>
            <person name="Petersen C."/>
        </authorList>
    </citation>
    <scope>NUCLEOTIDE SEQUENCE</scope>
    <source>
        <strain evidence="1">IBT 29677</strain>
    </source>
</reference>